<evidence type="ECO:0000313" key="2">
    <source>
        <dbReference type="EMBL" id="RDE04683.1"/>
    </source>
</evidence>
<accession>A0A369VRM6</accession>
<dbReference type="AlphaFoldDB" id="A0A369VRM6"/>
<dbReference type="Proteomes" id="UP000253918">
    <property type="component" value="Unassembled WGS sequence"/>
</dbReference>
<organism evidence="2 3">
    <name type="scientific">Sphingomonas aracearum</name>
    <dbReference type="NCBI Taxonomy" id="2283317"/>
    <lineage>
        <taxon>Bacteria</taxon>
        <taxon>Pseudomonadati</taxon>
        <taxon>Pseudomonadota</taxon>
        <taxon>Alphaproteobacteria</taxon>
        <taxon>Sphingomonadales</taxon>
        <taxon>Sphingomonadaceae</taxon>
        <taxon>Sphingomonas</taxon>
    </lineage>
</organism>
<dbReference type="Pfam" id="PF04965">
    <property type="entry name" value="GPW_gp25"/>
    <property type="match status" value="1"/>
</dbReference>
<dbReference type="InterPro" id="IPR007048">
    <property type="entry name" value="IraD/Gp25-like"/>
</dbReference>
<feature type="domain" description="IraD/Gp25-like" evidence="1">
    <location>
        <begin position="15"/>
        <end position="94"/>
    </location>
</feature>
<dbReference type="Gene3D" id="3.10.450.40">
    <property type="match status" value="1"/>
</dbReference>
<reference evidence="2 3" key="1">
    <citation type="submission" date="2018-07" db="EMBL/GenBank/DDBJ databases">
        <title>a novel species of Sphingomonas isolated from the rhizosphere soil of Araceae plant.</title>
        <authorList>
            <person name="Zhiyong W."/>
            <person name="Qinglan Z."/>
            <person name="Zhiwei F."/>
            <person name="Ding X."/>
            <person name="Gejiao W."/>
            <person name="Shixue Z."/>
        </authorList>
    </citation>
    <scope>NUCLEOTIDE SEQUENCE [LARGE SCALE GENOMIC DNA]</scope>
    <source>
        <strain evidence="2 3">WZY 27</strain>
    </source>
</reference>
<evidence type="ECO:0000259" key="1">
    <source>
        <dbReference type="Pfam" id="PF04965"/>
    </source>
</evidence>
<dbReference type="EMBL" id="QQNB01000003">
    <property type="protein sequence ID" value="RDE04683.1"/>
    <property type="molecule type" value="Genomic_DNA"/>
</dbReference>
<evidence type="ECO:0000313" key="3">
    <source>
        <dbReference type="Proteomes" id="UP000253918"/>
    </source>
</evidence>
<gene>
    <name evidence="2" type="ORF">DVW87_13920</name>
</gene>
<name>A0A369VRM6_9SPHN</name>
<comment type="caution">
    <text evidence="2">The sequence shown here is derived from an EMBL/GenBank/DDBJ whole genome shotgun (WGS) entry which is preliminary data.</text>
</comment>
<dbReference type="SUPFAM" id="SSF160719">
    <property type="entry name" value="gpW/gp25-like"/>
    <property type="match status" value="1"/>
</dbReference>
<proteinExistence type="predicted"/>
<keyword evidence="3" id="KW-1185">Reference proteome</keyword>
<dbReference type="OrthoDB" id="9802846at2"/>
<sequence>MNGMDRHTGKPLAGADHLAQSIADIIGTPIGTRCGRRDYGSSVPELLDQPNNPLGRLRIFAAAAQALMRQEGRARIRRVQLSAGDTPQSAVLTVTGRRTDVPGAPPFSVSSTIRALSALTRKAQP</sequence>
<protein>
    <submittedName>
        <fullName evidence="2">Oxidoreductase</fullName>
    </submittedName>
</protein>